<proteinExistence type="predicted"/>
<dbReference type="Proteomes" id="UP000292507">
    <property type="component" value="Unassembled WGS sequence"/>
</dbReference>
<protein>
    <recommendedName>
        <fullName evidence="3">Catalytic LigB subunit of aromatic ring-opening dioxygenase</fullName>
    </recommendedName>
</protein>
<comment type="caution">
    <text evidence="1">The sequence shown here is derived from an EMBL/GenBank/DDBJ whole genome shotgun (WGS) entry which is preliminary data.</text>
</comment>
<dbReference type="EMBL" id="SHKV01000001">
    <property type="protein sequence ID" value="RZU32609.1"/>
    <property type="molecule type" value="Genomic_DNA"/>
</dbReference>
<accession>A0A4Q7Y965</accession>
<organism evidence="1 2">
    <name type="scientific">Blastococcus saxobsidens</name>
    <dbReference type="NCBI Taxonomy" id="138336"/>
    <lineage>
        <taxon>Bacteria</taxon>
        <taxon>Bacillati</taxon>
        <taxon>Actinomycetota</taxon>
        <taxon>Actinomycetes</taxon>
        <taxon>Geodermatophilales</taxon>
        <taxon>Geodermatophilaceae</taxon>
        <taxon>Blastococcus</taxon>
    </lineage>
</organism>
<dbReference type="AlphaFoldDB" id="A0A4Q7Y965"/>
<evidence type="ECO:0000313" key="1">
    <source>
        <dbReference type="EMBL" id="RZU32609.1"/>
    </source>
</evidence>
<name>A0A4Q7Y965_9ACTN</name>
<dbReference type="SUPFAM" id="SSF53213">
    <property type="entry name" value="LigB-like"/>
    <property type="match status" value="1"/>
</dbReference>
<gene>
    <name evidence="1" type="ORF">BKA19_2304</name>
</gene>
<sequence length="237" mass="24035">MTTVPHGRARSSAAVAFCPSPPLLLPAVEGRAAPETVALRNACSEAVTALLEAAPDVVVVVGDGPAPGERFGVGDGGDLHGYGVDLDVPLDGWVRPGGRTMPLAHTVGAWLLEEASFAGTRVGVGPADLGELLRDLPATVGVLAMGDGSARRTVKAPGYLDPAAEPFDARVSAALADGDAAALSALDPEEGERLLAAGVPTWRAVGAAFSGRHVTARLRHDAAPFGVGYLVADWVVA</sequence>
<evidence type="ECO:0000313" key="2">
    <source>
        <dbReference type="Proteomes" id="UP000292507"/>
    </source>
</evidence>
<dbReference type="Gene3D" id="3.40.830.10">
    <property type="entry name" value="LigB-like"/>
    <property type="match status" value="1"/>
</dbReference>
<reference evidence="1 2" key="1">
    <citation type="submission" date="2019-02" db="EMBL/GenBank/DDBJ databases">
        <title>Sequencing the genomes of 1000 actinobacteria strains.</title>
        <authorList>
            <person name="Klenk H.-P."/>
        </authorList>
    </citation>
    <scope>NUCLEOTIDE SEQUENCE [LARGE SCALE GENOMIC DNA]</scope>
    <source>
        <strain evidence="1 2">DSM 44509</strain>
    </source>
</reference>
<dbReference type="RefSeq" id="WP_104528017.1">
    <property type="nucleotide sequence ID" value="NZ_POQT01000009.1"/>
</dbReference>
<evidence type="ECO:0008006" key="3">
    <source>
        <dbReference type="Google" id="ProtNLM"/>
    </source>
</evidence>
<keyword evidence="2" id="KW-1185">Reference proteome</keyword>
<dbReference type="OrthoDB" id="4543339at2"/>